<evidence type="ECO:0000259" key="6">
    <source>
        <dbReference type="PROSITE" id="PS51123"/>
    </source>
</evidence>
<proteinExistence type="predicted"/>
<dbReference type="STRING" id="104663.SAMN04488121_10650"/>
<evidence type="ECO:0000256" key="2">
    <source>
        <dbReference type="ARBA" id="ARBA00023136"/>
    </source>
</evidence>
<dbReference type="Gene3D" id="3.30.1330.60">
    <property type="entry name" value="OmpA-like domain"/>
    <property type="match status" value="1"/>
</dbReference>
<sequence>MKKLFLTVIGLAAMQLAWAQHKASYLKAADSYYKQADYYSASLYYEKYLAVNTKGNTRSVYSPYAAPGGSAKAAPAADEIQAAYQLADSYRRLHDPAKAAPLFGKVVAVDSTRFPLAAYYYGESLRAIAQYDAATSAFKTFLSQYNQKDTYGTAAEQELRNLPYIREQLQKKELSDYHIRKASPVLNAGGATYAPVWAGDQLLFTSTKESNYVNRIYMAKDTVAAAISKALIPQPSKTHQGAISLSADGNTLYLTQWTVADGRKSAAIYTSRKEGDKWSEPVKLSDIVNAAGANTQQPFIMADGRHLLFASDRTGGSGGYDLYSAELDVSGKPLSVQNLGPAINTAANEEAPFFHPASGTLVFASDGRTGMGGFDLYYAKGSLGKWDTPVNFGYPVNDVKDDMYFFSRSKSEYILEDAWFSSDRSAECCLELFSLHLAPPPPPVKEEPVVVVTKPAPTLADTILSAPVNTAITMQEIYYGLNEFEVTPASHPALDKLVDLLKDHPQMEIEISAHTDNTGSAAFNQRLSEKRALNCVAYLVSKGIDKKRLQYKGYGATRPVAPNTLADGSDNPEGRRLNRRIELRILKQ</sequence>
<dbReference type="Pfam" id="PF07676">
    <property type="entry name" value="PD40"/>
    <property type="match status" value="2"/>
</dbReference>
<dbReference type="Gene3D" id="1.25.40.10">
    <property type="entry name" value="Tetratricopeptide repeat domain"/>
    <property type="match status" value="1"/>
</dbReference>
<dbReference type="InterPro" id="IPR011042">
    <property type="entry name" value="6-blade_b-propeller_TolB-like"/>
</dbReference>
<accession>A0A1G7WNF6</accession>
<name>A0A1G7WNF6_CHIFI</name>
<keyword evidence="3" id="KW-0998">Cell outer membrane</keyword>
<dbReference type="InterPro" id="IPR036737">
    <property type="entry name" value="OmpA-like_sf"/>
</dbReference>
<keyword evidence="2 4" id="KW-0472">Membrane</keyword>
<feature type="signal peptide" evidence="5">
    <location>
        <begin position="1"/>
        <end position="19"/>
    </location>
</feature>
<dbReference type="OrthoDB" id="9809364at2"/>
<dbReference type="PRINTS" id="PR01021">
    <property type="entry name" value="OMPADOMAIN"/>
</dbReference>
<dbReference type="InterPro" id="IPR011659">
    <property type="entry name" value="WD40"/>
</dbReference>
<dbReference type="CDD" id="cd07185">
    <property type="entry name" value="OmpA_C-like"/>
    <property type="match status" value="1"/>
</dbReference>
<protein>
    <submittedName>
        <fullName evidence="7">Outer membrane protein OmpA</fullName>
    </submittedName>
</protein>
<dbReference type="EMBL" id="FNBN01000006">
    <property type="protein sequence ID" value="SDG72740.1"/>
    <property type="molecule type" value="Genomic_DNA"/>
</dbReference>
<evidence type="ECO:0000256" key="4">
    <source>
        <dbReference type="PROSITE-ProRule" id="PRU00473"/>
    </source>
</evidence>
<dbReference type="SUPFAM" id="SSF48452">
    <property type="entry name" value="TPR-like"/>
    <property type="match status" value="1"/>
</dbReference>
<evidence type="ECO:0000256" key="5">
    <source>
        <dbReference type="SAM" id="SignalP"/>
    </source>
</evidence>
<evidence type="ECO:0000313" key="8">
    <source>
        <dbReference type="Proteomes" id="UP000199045"/>
    </source>
</evidence>
<organism evidence="7 8">
    <name type="scientific">Chitinophaga filiformis</name>
    <name type="common">Myxococcus filiformis</name>
    <name type="synonym">Flexibacter filiformis</name>
    <dbReference type="NCBI Taxonomy" id="104663"/>
    <lineage>
        <taxon>Bacteria</taxon>
        <taxon>Pseudomonadati</taxon>
        <taxon>Bacteroidota</taxon>
        <taxon>Chitinophagia</taxon>
        <taxon>Chitinophagales</taxon>
        <taxon>Chitinophagaceae</taxon>
        <taxon>Chitinophaga</taxon>
    </lineage>
</organism>
<dbReference type="InterPro" id="IPR011990">
    <property type="entry name" value="TPR-like_helical_dom_sf"/>
</dbReference>
<gene>
    <name evidence="7" type="ORF">SAMN04488121_10650</name>
</gene>
<dbReference type="AlphaFoldDB" id="A0A1G7WNF6"/>
<dbReference type="RefSeq" id="WP_089835134.1">
    <property type="nucleotide sequence ID" value="NZ_FNBN01000006.1"/>
</dbReference>
<dbReference type="InterPro" id="IPR050330">
    <property type="entry name" value="Bact_OuterMem_StrucFunc"/>
</dbReference>
<dbReference type="InterPro" id="IPR006664">
    <property type="entry name" value="OMP_bac"/>
</dbReference>
<dbReference type="GO" id="GO:0009279">
    <property type="term" value="C:cell outer membrane"/>
    <property type="evidence" value="ECO:0007669"/>
    <property type="project" value="UniProtKB-SubCell"/>
</dbReference>
<dbReference type="Pfam" id="PF00691">
    <property type="entry name" value="OmpA"/>
    <property type="match status" value="1"/>
</dbReference>
<evidence type="ECO:0000256" key="1">
    <source>
        <dbReference type="ARBA" id="ARBA00004442"/>
    </source>
</evidence>
<comment type="subcellular location">
    <subcellularLocation>
        <location evidence="1">Cell outer membrane</location>
    </subcellularLocation>
</comment>
<evidence type="ECO:0000313" key="7">
    <source>
        <dbReference type="EMBL" id="SDG72740.1"/>
    </source>
</evidence>
<dbReference type="Gene3D" id="2.120.10.30">
    <property type="entry name" value="TolB, C-terminal domain"/>
    <property type="match status" value="1"/>
</dbReference>
<reference evidence="7 8" key="1">
    <citation type="submission" date="2016-10" db="EMBL/GenBank/DDBJ databases">
        <authorList>
            <person name="de Groot N.N."/>
        </authorList>
    </citation>
    <scope>NUCLEOTIDE SEQUENCE [LARGE SCALE GENOMIC DNA]</scope>
    <source>
        <strain evidence="7 8">DSM 527</strain>
    </source>
</reference>
<dbReference type="SUPFAM" id="SSF82171">
    <property type="entry name" value="DPP6 N-terminal domain-like"/>
    <property type="match status" value="1"/>
</dbReference>
<feature type="chain" id="PRO_5011597482" evidence="5">
    <location>
        <begin position="20"/>
        <end position="588"/>
    </location>
</feature>
<dbReference type="Proteomes" id="UP000199045">
    <property type="component" value="Unassembled WGS sequence"/>
</dbReference>
<dbReference type="InterPro" id="IPR006665">
    <property type="entry name" value="OmpA-like"/>
</dbReference>
<dbReference type="PANTHER" id="PTHR30329:SF21">
    <property type="entry name" value="LIPOPROTEIN YIAD-RELATED"/>
    <property type="match status" value="1"/>
</dbReference>
<keyword evidence="5" id="KW-0732">Signal</keyword>
<evidence type="ECO:0000256" key="3">
    <source>
        <dbReference type="ARBA" id="ARBA00023237"/>
    </source>
</evidence>
<feature type="domain" description="OmpA-like" evidence="6">
    <location>
        <begin position="466"/>
        <end position="588"/>
    </location>
</feature>
<dbReference type="PROSITE" id="PS51123">
    <property type="entry name" value="OMPA_2"/>
    <property type="match status" value="1"/>
</dbReference>
<dbReference type="SUPFAM" id="SSF103088">
    <property type="entry name" value="OmpA-like"/>
    <property type="match status" value="1"/>
</dbReference>
<dbReference type="PANTHER" id="PTHR30329">
    <property type="entry name" value="STATOR ELEMENT OF FLAGELLAR MOTOR COMPLEX"/>
    <property type="match status" value="1"/>
</dbReference>